<evidence type="ECO:0000313" key="13">
    <source>
        <dbReference type="Ensembl" id="ENSMSIP00000012324.1"/>
    </source>
</evidence>
<feature type="zinc finger region" description="TRAF-type" evidence="10">
    <location>
        <begin position="166"/>
        <end position="241"/>
    </location>
</feature>
<evidence type="ECO:0000256" key="2">
    <source>
        <dbReference type="ARBA" id="ARBA00022723"/>
    </source>
</evidence>
<evidence type="ECO:0000256" key="7">
    <source>
        <dbReference type="ARBA" id="ARBA00040410"/>
    </source>
</evidence>
<dbReference type="GeneTree" id="ENSGT00530000063869"/>
<comment type="subunit">
    <text evidence="8">Interacts with MAVS, TICAM1, TRAF1, TRAF2, TRAF3 and TRAF6.</text>
</comment>
<feature type="region of interest" description="Disordered" evidence="11">
    <location>
        <begin position="62"/>
        <end position="129"/>
    </location>
</feature>
<evidence type="ECO:0000313" key="14">
    <source>
        <dbReference type="Proteomes" id="UP000694415"/>
    </source>
</evidence>
<dbReference type="Gene3D" id="3.30.40.10">
    <property type="entry name" value="Zinc/RING finger domain, C3HC4 (zinc finger)"/>
    <property type="match status" value="2"/>
</dbReference>
<organism evidence="13 14">
    <name type="scientific">Mus spicilegus</name>
    <name type="common">Mound-building mouse</name>
    <dbReference type="NCBI Taxonomy" id="10103"/>
    <lineage>
        <taxon>Eukaryota</taxon>
        <taxon>Metazoa</taxon>
        <taxon>Chordata</taxon>
        <taxon>Craniata</taxon>
        <taxon>Vertebrata</taxon>
        <taxon>Euteleostomi</taxon>
        <taxon>Mammalia</taxon>
        <taxon>Eutheria</taxon>
        <taxon>Euarchontoglires</taxon>
        <taxon>Glires</taxon>
        <taxon>Rodentia</taxon>
        <taxon>Myomorpha</taxon>
        <taxon>Muroidea</taxon>
        <taxon>Muridae</taxon>
        <taxon>Murinae</taxon>
        <taxon>Mus</taxon>
        <taxon>Mus</taxon>
    </lineage>
</organism>
<dbReference type="GO" id="GO:0008270">
    <property type="term" value="F:zinc ion binding"/>
    <property type="evidence" value="ECO:0007669"/>
    <property type="project" value="UniProtKB-KW"/>
</dbReference>
<evidence type="ECO:0000256" key="3">
    <source>
        <dbReference type="ARBA" id="ARBA00022771"/>
    </source>
</evidence>
<evidence type="ECO:0000256" key="11">
    <source>
        <dbReference type="SAM" id="MobiDB-lite"/>
    </source>
</evidence>
<dbReference type="GO" id="GO:0005739">
    <property type="term" value="C:mitochondrion"/>
    <property type="evidence" value="ECO:0007669"/>
    <property type="project" value="TreeGrafter"/>
</dbReference>
<keyword evidence="2 10" id="KW-0479">Metal-binding</keyword>
<feature type="compositionally biased region" description="Gly residues" evidence="11">
    <location>
        <begin position="63"/>
        <end position="79"/>
    </location>
</feature>
<dbReference type="AlphaFoldDB" id="A0A8C6GXD0"/>
<keyword evidence="5" id="KW-0007">Acetylation</keyword>
<name>A0A8C6GXD0_MUSSI</name>
<dbReference type="FunFam" id="3.30.40.10:FF:000402">
    <property type="entry name" value="TRAF-type zinc finger domain-containing protein 1"/>
    <property type="match status" value="1"/>
</dbReference>
<feature type="region of interest" description="Disordered" evidence="11">
    <location>
        <begin position="606"/>
        <end position="647"/>
    </location>
</feature>
<evidence type="ECO:0000256" key="10">
    <source>
        <dbReference type="PROSITE-ProRule" id="PRU00207"/>
    </source>
</evidence>
<reference evidence="13" key="1">
    <citation type="submission" date="2025-05" db="UniProtKB">
        <authorList>
            <consortium name="Ensembl"/>
        </authorList>
    </citation>
    <scope>IDENTIFICATION</scope>
</reference>
<feature type="domain" description="TRAF-type" evidence="12">
    <location>
        <begin position="166"/>
        <end position="241"/>
    </location>
</feature>
<keyword evidence="4 10" id="KW-0862">Zinc</keyword>
<dbReference type="Pfam" id="PF21366">
    <property type="entry name" value="TRAFD1-XIAF1_ZnF"/>
    <property type="match status" value="1"/>
</dbReference>
<feature type="region of interest" description="Disordered" evidence="11">
    <location>
        <begin position="662"/>
        <end position="718"/>
    </location>
</feature>
<feature type="compositionally biased region" description="Basic and acidic residues" evidence="11">
    <location>
        <begin position="548"/>
        <end position="558"/>
    </location>
</feature>
<sequence>MRRRTRGNGSAAVQWTSIRAQRLANGRGPRRRWEAAGQLGGCWLGAAEAVVALAFPLGSEVNAGGGVGRGGAGGGGGDAGSRREAEARPAPTARTRGAQSGRSPRRRGGVWPGLPPPTPASRSAESSLPSLEFSGRAEMAEFRDDQASRLCDNCKKEIPVFNFTIHEIHCQRNIGVCPVCKEPFPKSDMDIHMAAEHCQVTCKCNKKLEKRQLKQHAETECPLRLAVCQHCDLELSVVKLKEHEDYCGARTELCGSCGRNVLVKELKTHPEVCGGGEEEKRTEAAIPPEAYNEPWSQDRIWIASQLLRQIEALDPPMRLPGRPLQAFEADPFYSRTASQRSMAAQFPVQNNLFEEQERQERNRSRQSPKDSAENNAHLDFMLALSLQNEGQAASMVEQGFWESVPEADPARAGPTSLGDIKGAADEILLPCEFCEELYPEELLIDHQTSCNPSHALRSLNTGSSSVRGVEDPGTIFQNFLQQATSNQFDTLMGLSSSAAVEDSIIIPCEFCGVQLEEEVLFYHQDQCDQRPATANHHAVEGIPAQDSQPEKTSAELSRRRVKHQGDLSSGYMDDVKPESVKGPTYSMSPNRTMNNVASCNRLLNLPSGPRSDCQRSPPGVLKLNNSDSQDIRGQMRGSQNGPIASGHAPVIHSIQNLYPENFAPSFPHGSPGRYGAGGRSEGGRSSRVSPAAPGYHSRAAKAKPPKQQGAGDAEEEEE</sequence>
<evidence type="ECO:0000259" key="12">
    <source>
        <dbReference type="PROSITE" id="PS50145"/>
    </source>
</evidence>
<accession>A0A8C6GXD0</accession>
<dbReference type="GO" id="GO:0045824">
    <property type="term" value="P:negative regulation of innate immune response"/>
    <property type="evidence" value="ECO:0007669"/>
    <property type="project" value="TreeGrafter"/>
</dbReference>
<evidence type="ECO:0000256" key="9">
    <source>
        <dbReference type="ARBA" id="ARBA00078220"/>
    </source>
</evidence>
<dbReference type="Ensembl" id="ENSMSIT00000015672.1">
    <property type="protein sequence ID" value="ENSMSIP00000012351.1"/>
    <property type="gene ID" value="ENSMSIG00000010719.1"/>
</dbReference>
<dbReference type="PROSITE" id="PS50145">
    <property type="entry name" value="ZF_TRAF"/>
    <property type="match status" value="1"/>
</dbReference>
<keyword evidence="3 10" id="KW-0863">Zinc-finger</keyword>
<dbReference type="InterPro" id="IPR001293">
    <property type="entry name" value="Znf_TRAF"/>
</dbReference>
<feature type="region of interest" description="Disordered" evidence="11">
    <location>
        <begin position="532"/>
        <end position="591"/>
    </location>
</feature>
<evidence type="ECO:0000256" key="1">
    <source>
        <dbReference type="ARBA" id="ARBA00022553"/>
    </source>
</evidence>
<dbReference type="InterPro" id="IPR013083">
    <property type="entry name" value="Znf_RING/FYVE/PHD"/>
</dbReference>
<feature type="compositionally biased region" description="Polar residues" evidence="11">
    <location>
        <begin position="120"/>
        <end position="129"/>
    </location>
</feature>
<feature type="compositionally biased region" description="Low complexity" evidence="11">
    <location>
        <begin position="88"/>
        <end position="98"/>
    </location>
</feature>
<evidence type="ECO:0000256" key="4">
    <source>
        <dbReference type="ARBA" id="ARBA00022833"/>
    </source>
</evidence>
<dbReference type="FunFam" id="3.30.40.10:FF:000378">
    <property type="entry name" value="TRAF-type zinc finger domain-containing 1"/>
    <property type="match status" value="1"/>
</dbReference>
<dbReference type="Ensembl" id="ENSMSIT00000015643.1">
    <property type="protein sequence ID" value="ENSMSIP00000012324.1"/>
    <property type="gene ID" value="ENSMSIG00000010719.1"/>
</dbReference>
<dbReference type="PANTHER" id="PTHR16295:SF19">
    <property type="entry name" value="TRAF-TYPE ZINC FINGER DOMAIN-CONTAINING PROTEIN 1"/>
    <property type="match status" value="1"/>
</dbReference>
<evidence type="ECO:0000256" key="5">
    <source>
        <dbReference type="ARBA" id="ARBA00022990"/>
    </source>
</evidence>
<proteinExistence type="predicted"/>
<keyword evidence="1" id="KW-0597">Phosphoprotein</keyword>
<dbReference type="InterPro" id="IPR049439">
    <property type="entry name" value="TRAFD1-XIAF1_Znf"/>
</dbReference>
<keyword evidence="14" id="KW-1185">Reference proteome</keyword>
<dbReference type="InterPro" id="IPR051986">
    <property type="entry name" value="Innate_Immune_Apopt_Reg"/>
</dbReference>
<evidence type="ECO:0000256" key="6">
    <source>
        <dbReference type="ARBA" id="ARBA00037636"/>
    </source>
</evidence>
<comment type="function">
    <text evidence="6">Negative feedback regulator that controls excessive innate immune responses. Regulates both Toll-like receptor 4 (TLR4) and DDX58/RIG1-like helicases (RLH) pathways. May inhibit the LTR pathway by direct interaction with TRAF6 and attenuation of NF-kappa-B activation. May negatively regulate the RLH pathway downstream from MAVS and upstream of NF-kappa-B and IRF3.</text>
</comment>
<dbReference type="PANTHER" id="PTHR16295">
    <property type="entry name" value="TRAF-TYPE ZINC FINGER PROTEIN-RELATED"/>
    <property type="match status" value="1"/>
</dbReference>
<dbReference type="Proteomes" id="UP000694415">
    <property type="component" value="Unplaced"/>
</dbReference>
<evidence type="ECO:0000256" key="8">
    <source>
        <dbReference type="ARBA" id="ARBA00065579"/>
    </source>
</evidence>
<protein>
    <recommendedName>
        <fullName evidence="7">TRAF-type zinc finger domain-containing protein 1</fullName>
    </recommendedName>
    <alternativeName>
        <fullName evidence="9">Protein FLN29</fullName>
    </alternativeName>
</protein>